<protein>
    <recommendedName>
        <fullName evidence="3">Septin-type G domain-containing protein</fullName>
    </recommendedName>
</protein>
<dbReference type="OrthoDB" id="5337438at2759"/>
<organism evidence="4 5">
    <name type="scientific">Ophiocordyceps polyrhachis-furcata BCC 54312</name>
    <dbReference type="NCBI Taxonomy" id="1330021"/>
    <lineage>
        <taxon>Eukaryota</taxon>
        <taxon>Fungi</taxon>
        <taxon>Dikarya</taxon>
        <taxon>Ascomycota</taxon>
        <taxon>Pezizomycotina</taxon>
        <taxon>Sordariomycetes</taxon>
        <taxon>Hypocreomycetidae</taxon>
        <taxon>Hypocreales</taxon>
        <taxon>Ophiocordycipitaceae</taxon>
        <taxon>Ophiocordyceps</taxon>
    </lineage>
</organism>
<dbReference type="SUPFAM" id="SSF52540">
    <property type="entry name" value="P-loop containing nucleoside triphosphate hydrolases"/>
    <property type="match status" value="1"/>
</dbReference>
<evidence type="ECO:0000313" key="5">
    <source>
        <dbReference type="Proteomes" id="UP000253664"/>
    </source>
</evidence>
<keyword evidence="1" id="KW-0547">Nucleotide-binding</keyword>
<dbReference type="PROSITE" id="PS51719">
    <property type="entry name" value="G_SEPTIN"/>
    <property type="match status" value="1"/>
</dbReference>
<evidence type="ECO:0000256" key="2">
    <source>
        <dbReference type="SAM" id="MobiDB-lite"/>
    </source>
</evidence>
<dbReference type="GO" id="GO:0005525">
    <property type="term" value="F:GTP binding"/>
    <property type="evidence" value="ECO:0007669"/>
    <property type="project" value="UniProtKB-KW"/>
</dbReference>
<accession>A0A367KYY7</accession>
<feature type="compositionally biased region" description="Pro residues" evidence="2">
    <location>
        <begin position="42"/>
        <end position="57"/>
    </location>
</feature>
<dbReference type="FunFam" id="3.40.50.300:FF:001827">
    <property type="entry name" value="Septin"/>
    <property type="match status" value="1"/>
</dbReference>
<dbReference type="PANTHER" id="PTHR18884">
    <property type="entry name" value="SEPTIN"/>
    <property type="match status" value="1"/>
</dbReference>
<feature type="compositionally biased region" description="Basic and acidic residues" evidence="2">
    <location>
        <begin position="405"/>
        <end position="419"/>
    </location>
</feature>
<feature type="region of interest" description="Disordered" evidence="2">
    <location>
        <begin position="372"/>
        <end position="425"/>
    </location>
</feature>
<dbReference type="InterPro" id="IPR027417">
    <property type="entry name" value="P-loop_NTPase"/>
</dbReference>
<dbReference type="Gene3D" id="3.40.50.300">
    <property type="entry name" value="P-loop containing nucleotide triphosphate hydrolases"/>
    <property type="match status" value="1"/>
</dbReference>
<comment type="caution">
    <text evidence="4">The sequence shown here is derived from an EMBL/GenBank/DDBJ whole genome shotgun (WGS) entry which is preliminary data.</text>
</comment>
<dbReference type="EMBL" id="LKCN02000031">
    <property type="protein sequence ID" value="RCI07395.1"/>
    <property type="molecule type" value="Genomic_DNA"/>
</dbReference>
<evidence type="ECO:0000313" key="4">
    <source>
        <dbReference type="EMBL" id="RCI07395.1"/>
    </source>
</evidence>
<feature type="region of interest" description="Disordered" evidence="2">
    <location>
        <begin position="1"/>
        <end position="100"/>
    </location>
</feature>
<dbReference type="AlphaFoldDB" id="A0A367KYY7"/>
<dbReference type="Pfam" id="PF00735">
    <property type="entry name" value="Septin"/>
    <property type="match status" value="3"/>
</dbReference>
<evidence type="ECO:0000259" key="3">
    <source>
        <dbReference type="PROSITE" id="PS51719"/>
    </source>
</evidence>
<reference evidence="4 5" key="1">
    <citation type="journal article" date="2015" name="BMC Genomics">
        <title>Insights from the genome of Ophiocordyceps polyrhachis-furcata to pathogenicity and host specificity in insect fungi.</title>
        <authorList>
            <person name="Wichadakul D."/>
            <person name="Kobmoo N."/>
            <person name="Ingsriswang S."/>
            <person name="Tangphatsornruang S."/>
            <person name="Chantasingh D."/>
            <person name="Luangsa-ard J.J."/>
            <person name="Eurwilaichitr L."/>
        </authorList>
    </citation>
    <scope>NUCLEOTIDE SEQUENCE [LARGE SCALE GENOMIC DNA]</scope>
    <source>
        <strain evidence="4 5">BCC 54312</strain>
    </source>
</reference>
<keyword evidence="5" id="KW-1185">Reference proteome</keyword>
<dbReference type="STRING" id="1330021.A0A367KYY7"/>
<feature type="compositionally biased region" description="Acidic residues" evidence="2">
    <location>
        <begin position="372"/>
        <end position="385"/>
    </location>
</feature>
<feature type="compositionally biased region" description="Low complexity" evidence="2">
    <location>
        <begin position="78"/>
        <end position="90"/>
    </location>
</feature>
<gene>
    <name evidence="4" type="ORF">L249_1363</name>
</gene>
<dbReference type="InterPro" id="IPR030379">
    <property type="entry name" value="G_SEPTIN_dom"/>
</dbReference>
<proteinExistence type="inferred from homology"/>
<keyword evidence="1" id="KW-0342">GTP-binding</keyword>
<comment type="similarity">
    <text evidence="1">Belongs to the TRAFAC class TrmE-Era-EngA-EngB-Septin-like GTPase superfamily. Septin GTPase family.</text>
</comment>
<evidence type="ECO:0000256" key="1">
    <source>
        <dbReference type="RuleBase" id="RU004560"/>
    </source>
</evidence>
<dbReference type="Proteomes" id="UP000253664">
    <property type="component" value="Unassembled WGS sequence"/>
</dbReference>
<name>A0A367KYY7_9HYPO</name>
<sequence>MMTSTPRRPSFGMLLRRSKSGDFGKGAAKKKEADLDRHRMNNPPPPPPPPPPHPPVLPEFRKSNDQLLSKSFGPELQPAPAYSLSASPSARISQETPRNYAYPPVPPIPYDVYARTESMTHRSRYSYASSAVSTINGPRRVRRRKDPTPFNILIVGTAGAGKTSFLEFLKAAAALPAHKRPSKRPEEDDFRLPTLPTGNFVPHHVEAEVDRERIGLTLWDSEGLEKNVVDLQLREMLAFVESKFEETISEEMKVVRSPGFQDTHIHAVLLMLDPARLDRNIATARKLSIGSFSDAANGSANGLQDLAALDEDVDLQVLRALHGKTTVIPVIAKADTITAKHMKVLKRAVWSSIKAAGLDPLDALSRNEDRIDEDDYDSMDSSENGDDGHVRYSPSGSSSGSTRLSPDRKDGDAAEDEKPPLPFSVISPDLYEPGVVGRRFAWGFADPYNEQHCDFQRLKEAVFSDWRTDLREASRDRWYEAWRTNRLKHRRR</sequence>
<feature type="domain" description="Septin-type G" evidence="3">
    <location>
        <begin position="146"/>
        <end position="489"/>
    </location>
</feature>
<feature type="compositionally biased region" description="Basic and acidic residues" evidence="2">
    <location>
        <begin position="29"/>
        <end position="39"/>
    </location>
</feature>